<sequence>MLYRIIRICAALIGIIGVLCCKCCLVRVLLPFFLIIGSGSIAQDIYRHVPVMIEDESSGDCKFPVSKKCRTVENDILLF</sequence>
<dbReference type="EMBL" id="KN575240">
    <property type="protein sequence ID" value="KHJ83092.1"/>
    <property type="molecule type" value="Genomic_DNA"/>
</dbReference>
<evidence type="ECO:0000313" key="1">
    <source>
        <dbReference type="EMBL" id="KHJ83092.1"/>
    </source>
</evidence>
<evidence type="ECO:0000313" key="2">
    <source>
        <dbReference type="Proteomes" id="UP000053660"/>
    </source>
</evidence>
<keyword evidence="2" id="KW-1185">Reference proteome</keyword>
<protein>
    <submittedName>
        <fullName evidence="1">Uncharacterized protein</fullName>
    </submittedName>
</protein>
<dbReference type="AlphaFoldDB" id="A0A0B1SHW6"/>
<accession>A0A0B1SHW6</accession>
<name>A0A0B1SHW6_OESDE</name>
<dbReference type="Proteomes" id="UP000053660">
    <property type="component" value="Unassembled WGS sequence"/>
</dbReference>
<gene>
    <name evidence="1" type="ORF">OESDEN_17211</name>
</gene>
<organism evidence="1 2">
    <name type="scientific">Oesophagostomum dentatum</name>
    <name type="common">Nodular worm</name>
    <dbReference type="NCBI Taxonomy" id="61180"/>
    <lineage>
        <taxon>Eukaryota</taxon>
        <taxon>Metazoa</taxon>
        <taxon>Ecdysozoa</taxon>
        <taxon>Nematoda</taxon>
        <taxon>Chromadorea</taxon>
        <taxon>Rhabditida</taxon>
        <taxon>Rhabditina</taxon>
        <taxon>Rhabditomorpha</taxon>
        <taxon>Strongyloidea</taxon>
        <taxon>Strongylidae</taxon>
        <taxon>Oesophagostomum</taxon>
    </lineage>
</organism>
<reference evidence="1 2" key="1">
    <citation type="submission" date="2014-03" db="EMBL/GenBank/DDBJ databases">
        <title>Draft genome of the hookworm Oesophagostomum dentatum.</title>
        <authorList>
            <person name="Mitreva M."/>
        </authorList>
    </citation>
    <scope>NUCLEOTIDE SEQUENCE [LARGE SCALE GENOMIC DNA]</scope>
    <source>
        <strain evidence="1 2">OD-Hann</strain>
    </source>
</reference>
<proteinExistence type="predicted"/>